<feature type="coiled-coil region" evidence="1">
    <location>
        <begin position="658"/>
        <end position="692"/>
    </location>
</feature>
<reference evidence="4" key="1">
    <citation type="submission" date="2019-03" db="UniProtKB">
        <authorList>
            <consortium name="Ensembl"/>
        </authorList>
    </citation>
    <scope>IDENTIFICATION</scope>
</reference>
<dbReference type="Ensembl" id="ENSUMAT00000041529.1">
    <property type="protein sequence ID" value="ENSUMAP00000035127.1"/>
    <property type="gene ID" value="ENSUMAG00000025234.1"/>
</dbReference>
<feature type="compositionally biased region" description="Polar residues" evidence="2">
    <location>
        <begin position="442"/>
        <end position="451"/>
    </location>
</feature>
<feature type="region of interest" description="Disordered" evidence="2">
    <location>
        <begin position="731"/>
        <end position="764"/>
    </location>
</feature>
<feature type="transmembrane region" description="Helical" evidence="3">
    <location>
        <begin position="860"/>
        <end position="879"/>
    </location>
</feature>
<organism evidence="4">
    <name type="scientific">Ursus maritimus</name>
    <name type="common">Polar bear</name>
    <name type="synonym">Thalarctos maritimus</name>
    <dbReference type="NCBI Taxonomy" id="29073"/>
    <lineage>
        <taxon>Eukaryota</taxon>
        <taxon>Metazoa</taxon>
        <taxon>Chordata</taxon>
        <taxon>Craniata</taxon>
        <taxon>Vertebrata</taxon>
        <taxon>Euteleostomi</taxon>
        <taxon>Mammalia</taxon>
        <taxon>Eutheria</taxon>
        <taxon>Laurasiatheria</taxon>
        <taxon>Carnivora</taxon>
        <taxon>Caniformia</taxon>
        <taxon>Ursidae</taxon>
        <taxon>Ursus</taxon>
    </lineage>
</organism>
<dbReference type="OMA" id="YKFIIQD"/>
<sequence>MLSRLSGLANVVLHELSGDDTDQNMRASVDPALPQESDMEFNDRAQEDVLERLAYAEQLVVELKEIIKEKDIQLQQKDEVLQEERKAADNKIKKLKLHAKAKLTSLNKHIEEMKAQGGTVLPTEPQSEEQLSKHDKSSTEEETEIEKIKHKLQEKEELISCLQAQLSQTQLDSTEMEEFLTMKQQLQEKEELISTLKAQLSQTQAEQAAQVVREKDARFETQVRLHEDELLQLVTQADVETEMQQKLRVLQRKLEEHEEALLGRAQVVGLLQQELTTAEQKNQILSQQLQQMEAEHNTLRNTVETERQESKILMEKMQLEVAERKLSFHNLQEEMHHLLEQLEQAGQAQAELQSRYSALEQKHKVEMEEKISHILSLQKTEQELHSACDALKEENSKLVQDMSEQAVRSAQAIQQLEDQLQQKSKEISQFLSRPTLQKHETASQTSLPDTQNTQAVTEENIAFLQKKVVELENEKRALLLSSTELEELRAENEKLSSQITLLEAQNRSGEADREVSELKELKNLQQQYLQINQEITELRPLKARLQEYQDKTKNFQIMQEELRQENLSWQHELHQLRMEKSSWEAQERRMKEQYLIAISDKDQQLSHLQNLMRELRSPPSQTEALKVQYQRQASPETSASLGGSQNLVYETDVLRTQLNDSLKEIHQKELRIQQLNSKFSQLLEEKNTLSVQLSDTSQSLRENQQHYTDLFNHCTVLEKQVQELQAGPLNIDVAPGAPQEKSGAHGKSDPEELREQQPSFSEAQQQLCNTKQEMNELRKLLEEERDQRVAAETALSVAEEQIQRLEHSEWDSARSPIIGSCGSQEQALLIDLTSSTCRRTRSGAGWKRVLRSLCHSRTRVPLLAAIYFLMVHVLLILCFTGHL</sequence>
<keyword evidence="1" id="KW-0175">Coiled coil</keyword>
<proteinExistence type="predicted"/>
<dbReference type="InterPro" id="IPR026202">
    <property type="entry name" value="GOLGB1"/>
</dbReference>
<evidence type="ECO:0000256" key="2">
    <source>
        <dbReference type="SAM" id="MobiDB-lite"/>
    </source>
</evidence>
<feature type="region of interest" description="Disordered" evidence="2">
    <location>
        <begin position="117"/>
        <end position="143"/>
    </location>
</feature>
<feature type="compositionally biased region" description="Basic and acidic residues" evidence="2">
    <location>
        <begin position="742"/>
        <end position="755"/>
    </location>
</feature>
<feature type="coiled-coil region" evidence="1">
    <location>
        <begin position="764"/>
        <end position="808"/>
    </location>
</feature>
<evidence type="ECO:0000256" key="1">
    <source>
        <dbReference type="SAM" id="Coils"/>
    </source>
</evidence>
<dbReference type="PANTHER" id="PTHR18887:SF2">
    <property type="entry name" value="GOLGIN SUBFAMILY B MEMBER 1"/>
    <property type="match status" value="1"/>
</dbReference>
<evidence type="ECO:0000313" key="4">
    <source>
        <dbReference type="Ensembl" id="ENSUMAP00000035127"/>
    </source>
</evidence>
<keyword evidence="3" id="KW-0472">Membrane</keyword>
<keyword evidence="3" id="KW-0812">Transmembrane</keyword>
<dbReference type="GO" id="GO:0005801">
    <property type="term" value="C:cis-Golgi network"/>
    <property type="evidence" value="ECO:0007669"/>
    <property type="project" value="TreeGrafter"/>
</dbReference>
<evidence type="ECO:0000256" key="3">
    <source>
        <dbReference type="SAM" id="Phobius"/>
    </source>
</evidence>
<dbReference type="GO" id="GO:0016020">
    <property type="term" value="C:membrane"/>
    <property type="evidence" value="ECO:0007669"/>
    <property type="project" value="TreeGrafter"/>
</dbReference>
<dbReference type="AlphaFoldDB" id="A0A452VMY4"/>
<dbReference type="GO" id="GO:0005793">
    <property type="term" value="C:endoplasmic reticulum-Golgi intermediate compartment"/>
    <property type="evidence" value="ECO:0007669"/>
    <property type="project" value="TreeGrafter"/>
</dbReference>
<protein>
    <submittedName>
        <fullName evidence="4">Golgin B1</fullName>
    </submittedName>
</protein>
<dbReference type="PANTHER" id="PTHR18887">
    <property type="entry name" value="GOLGI-ASSOCIATED PROTEIN GCP360-RELATED"/>
    <property type="match status" value="1"/>
</dbReference>
<dbReference type="GeneTree" id="ENSGT00730000111007"/>
<gene>
    <name evidence="4" type="primary">GOLGB1</name>
</gene>
<feature type="region of interest" description="Disordered" evidence="2">
    <location>
        <begin position="431"/>
        <end position="451"/>
    </location>
</feature>
<name>A0A452VMY4_URSMA</name>
<keyword evidence="3" id="KW-1133">Transmembrane helix</keyword>
<feature type="compositionally biased region" description="Basic and acidic residues" evidence="2">
    <location>
        <begin position="130"/>
        <end position="143"/>
    </location>
</feature>
<accession>A0A452VMY4</accession>